<feature type="transmembrane region" description="Helical" evidence="1">
    <location>
        <begin position="84"/>
        <end position="103"/>
    </location>
</feature>
<reference evidence="2 3" key="1">
    <citation type="submission" date="2017-02" db="EMBL/GenBank/DDBJ databases">
        <title>Complete genome sequence of the drought resistance-promoting endophyte Pantoea alhagi LTYR-11Z.</title>
        <authorList>
            <person name="Zhang L."/>
        </authorList>
    </citation>
    <scope>NUCLEOTIDE SEQUENCE [LARGE SCALE GENOMIC DNA]</scope>
    <source>
        <strain evidence="2 3">LTYR-11Z</strain>
    </source>
</reference>
<feature type="transmembrane region" description="Helical" evidence="1">
    <location>
        <begin position="16"/>
        <end position="39"/>
    </location>
</feature>
<organism evidence="2 3">
    <name type="scientific">Pantoea alhagi</name>
    <dbReference type="NCBI Taxonomy" id="1891675"/>
    <lineage>
        <taxon>Bacteria</taxon>
        <taxon>Pseudomonadati</taxon>
        <taxon>Pseudomonadota</taxon>
        <taxon>Gammaproteobacteria</taxon>
        <taxon>Enterobacterales</taxon>
        <taxon>Erwiniaceae</taxon>
        <taxon>Pantoea</taxon>
    </lineage>
</organism>
<accession>A0A1W6B534</accession>
<keyword evidence="1" id="KW-0812">Transmembrane</keyword>
<dbReference type="Pfam" id="PF10002">
    <property type="entry name" value="DUF2243"/>
    <property type="match status" value="1"/>
</dbReference>
<protein>
    <recommendedName>
        <fullName evidence="4">DUF2243 domain-containing protein</fullName>
    </recommendedName>
</protein>
<proteinExistence type="predicted"/>
<name>A0A1W6B534_9GAMM</name>
<feature type="transmembrane region" description="Helical" evidence="1">
    <location>
        <begin position="59"/>
        <end position="77"/>
    </location>
</feature>
<gene>
    <name evidence="2" type="ORF">B1H58_09045</name>
</gene>
<dbReference type="STRING" id="1891675.B1H58_09045"/>
<keyword evidence="1" id="KW-1133">Transmembrane helix</keyword>
<dbReference type="Proteomes" id="UP000192900">
    <property type="component" value="Chromosome"/>
</dbReference>
<keyword evidence="1" id="KW-0472">Membrane</keyword>
<dbReference type="RefSeq" id="WP_237172465.1">
    <property type="nucleotide sequence ID" value="NZ_CP019706.1"/>
</dbReference>
<dbReference type="KEGG" id="palh:B1H58_09045"/>
<dbReference type="AlphaFoldDB" id="A0A1W6B534"/>
<sequence length="158" mass="17944">MPPSIPVPQSDLKRSFIATLPLGIGMMAAIDEIIFHQILAWHHFFDWGTPAFSLLSDGLLHSGELIFFVLGFFMFADLRSRRRLDLTAAWAGFILGLGAFQLFDGIVDHKLLKLHQIRYVDNLWLYDLVWNAFGLLFIAAGILLYRRARAAARLETGR</sequence>
<dbReference type="EMBL" id="CP019706">
    <property type="protein sequence ID" value="ARJ42149.1"/>
    <property type="molecule type" value="Genomic_DNA"/>
</dbReference>
<evidence type="ECO:0000256" key="1">
    <source>
        <dbReference type="SAM" id="Phobius"/>
    </source>
</evidence>
<feature type="transmembrane region" description="Helical" evidence="1">
    <location>
        <begin position="123"/>
        <end position="145"/>
    </location>
</feature>
<evidence type="ECO:0000313" key="3">
    <source>
        <dbReference type="Proteomes" id="UP000192900"/>
    </source>
</evidence>
<evidence type="ECO:0008006" key="4">
    <source>
        <dbReference type="Google" id="ProtNLM"/>
    </source>
</evidence>
<keyword evidence="3" id="KW-1185">Reference proteome</keyword>
<dbReference type="InterPro" id="IPR018719">
    <property type="entry name" value="DUF2243_membrane"/>
</dbReference>
<evidence type="ECO:0000313" key="2">
    <source>
        <dbReference type="EMBL" id="ARJ42149.1"/>
    </source>
</evidence>